<reference evidence="8" key="1">
    <citation type="submission" date="2011-05" db="EMBL/GenBank/DDBJ databases">
        <title>The genome sequence of Vittaforma corneae strain ATCC 50505.</title>
        <authorList>
            <consortium name="The Broad Institute Genome Sequencing Platform"/>
            <person name="Cuomo C."/>
            <person name="Didier E."/>
            <person name="Bowers L."/>
            <person name="Young S.K."/>
            <person name="Zeng Q."/>
            <person name="Gargeya S."/>
            <person name="Fitzgerald M."/>
            <person name="Haas B."/>
            <person name="Abouelleil A."/>
            <person name="Alvarado L."/>
            <person name="Arachchi H.M."/>
            <person name="Berlin A."/>
            <person name="Chapman S.B."/>
            <person name="Gearin G."/>
            <person name="Goldberg J."/>
            <person name="Griggs A."/>
            <person name="Gujja S."/>
            <person name="Hansen M."/>
            <person name="Heiman D."/>
            <person name="Howarth C."/>
            <person name="Larimer J."/>
            <person name="Lui A."/>
            <person name="MacDonald P.J.P."/>
            <person name="McCowen C."/>
            <person name="Montmayeur A."/>
            <person name="Murphy C."/>
            <person name="Neiman D."/>
            <person name="Pearson M."/>
            <person name="Priest M."/>
            <person name="Roberts A."/>
            <person name="Saif S."/>
            <person name="Shea T."/>
            <person name="Sisk P."/>
            <person name="Stolte C."/>
            <person name="Sykes S."/>
            <person name="Wortman J."/>
            <person name="Nusbaum C."/>
            <person name="Birren B."/>
        </authorList>
    </citation>
    <scope>NUCLEOTIDE SEQUENCE [LARGE SCALE GENOMIC DNA]</scope>
    <source>
        <strain evidence="8">ATCC 50505</strain>
    </source>
</reference>
<feature type="transmembrane region" description="Helical" evidence="6">
    <location>
        <begin position="34"/>
        <end position="54"/>
    </location>
</feature>
<accession>L2GLG0</accession>
<gene>
    <name evidence="7" type="ORF">VICG_01463</name>
</gene>
<keyword evidence="3 6" id="KW-0812">Transmembrane</keyword>
<keyword evidence="4 6" id="KW-1133">Transmembrane helix</keyword>
<evidence type="ECO:0000256" key="3">
    <source>
        <dbReference type="ARBA" id="ARBA00022692"/>
    </source>
</evidence>
<evidence type="ECO:0000256" key="5">
    <source>
        <dbReference type="ARBA" id="ARBA00023136"/>
    </source>
</evidence>
<dbReference type="OMA" id="ERFVNWI"/>
<dbReference type="HOGENOM" id="CLU_090044_0_0_1"/>
<dbReference type="RefSeq" id="XP_007604909.1">
    <property type="nucleotide sequence ID" value="XM_007604847.1"/>
</dbReference>
<comment type="similarity">
    <text evidence="2">Belongs to the CDC50/LEM3 family.</text>
</comment>
<protein>
    <recommendedName>
        <fullName evidence="9">Cell cycle control protein</fullName>
    </recommendedName>
</protein>
<dbReference type="GO" id="GO:0005886">
    <property type="term" value="C:plasma membrane"/>
    <property type="evidence" value="ECO:0007669"/>
    <property type="project" value="TreeGrafter"/>
</dbReference>
<proteinExistence type="inferred from homology"/>
<dbReference type="PANTHER" id="PTHR10926:SF0">
    <property type="entry name" value="CDC50, ISOFORM A"/>
    <property type="match status" value="1"/>
</dbReference>
<dbReference type="GO" id="GO:0005783">
    <property type="term" value="C:endoplasmic reticulum"/>
    <property type="evidence" value="ECO:0007669"/>
    <property type="project" value="TreeGrafter"/>
</dbReference>
<dbReference type="InterPro" id="IPR005045">
    <property type="entry name" value="CDC50/LEM3_fam"/>
</dbReference>
<dbReference type="OrthoDB" id="340608at2759"/>
<dbReference type="Proteomes" id="UP000011082">
    <property type="component" value="Unassembled WGS sequence"/>
</dbReference>
<evidence type="ECO:0000313" key="8">
    <source>
        <dbReference type="Proteomes" id="UP000011082"/>
    </source>
</evidence>
<dbReference type="InParanoid" id="L2GLG0"/>
<keyword evidence="5 6" id="KW-0472">Membrane</keyword>
<comment type="subcellular location">
    <subcellularLocation>
        <location evidence="1">Membrane</location>
        <topology evidence="1">Multi-pass membrane protein</topology>
    </subcellularLocation>
</comment>
<evidence type="ECO:0000256" key="6">
    <source>
        <dbReference type="SAM" id="Phobius"/>
    </source>
</evidence>
<dbReference type="STRING" id="993615.L2GLG0"/>
<evidence type="ECO:0000256" key="2">
    <source>
        <dbReference type="ARBA" id="ARBA00009457"/>
    </source>
</evidence>
<evidence type="ECO:0000256" key="4">
    <source>
        <dbReference type="ARBA" id="ARBA00022989"/>
    </source>
</evidence>
<keyword evidence="8" id="KW-1185">Reference proteome</keyword>
<evidence type="ECO:0000256" key="1">
    <source>
        <dbReference type="ARBA" id="ARBA00004141"/>
    </source>
</evidence>
<evidence type="ECO:0008006" key="9">
    <source>
        <dbReference type="Google" id="ProtNLM"/>
    </source>
</evidence>
<dbReference type="Pfam" id="PF03381">
    <property type="entry name" value="CDC50"/>
    <property type="match status" value="1"/>
</dbReference>
<organism evidence="7 8">
    <name type="scientific">Vittaforma corneae (strain ATCC 50505)</name>
    <name type="common">Microsporidian parasite</name>
    <name type="synonym">Nosema corneum</name>
    <dbReference type="NCBI Taxonomy" id="993615"/>
    <lineage>
        <taxon>Eukaryota</taxon>
        <taxon>Fungi</taxon>
        <taxon>Fungi incertae sedis</taxon>
        <taxon>Microsporidia</taxon>
        <taxon>Nosematidae</taxon>
        <taxon>Vittaforma</taxon>
    </lineage>
</organism>
<sequence>MVLSDFYSRMQEGVFSQNLEGTYVKRRPSRCSGVILAFAIVNLALALSSAYTYFNTKTTNIQYNSDIQSTVFLPKGTSYIYISVDGIYQNYLSYTKSINFRQLKGKTTGLNLSAASPFDYNGDKPYYPAGAIAATYFQDIVTIDNLEIESDNISRGADMDLIGFTSYLPDQISMPINWTSYTNLNTTPLNTFTGSGLPILNERFVNWITLSPFSSFKKLWGRVNVKQSGEYNLTIMSSYGIATKKSLFICEKSILGIPNHYASLSFLIAGILSILAAIYLSKYGY</sequence>
<dbReference type="PANTHER" id="PTHR10926">
    <property type="entry name" value="CELL CYCLE CONTROL PROTEIN 50"/>
    <property type="match status" value="1"/>
</dbReference>
<dbReference type="VEuPathDB" id="MicrosporidiaDB:VICG_01463"/>
<evidence type="ECO:0000313" key="7">
    <source>
        <dbReference type="EMBL" id="ELA41479.1"/>
    </source>
</evidence>
<dbReference type="GeneID" id="19882174"/>
<feature type="transmembrane region" description="Helical" evidence="6">
    <location>
        <begin position="261"/>
        <end position="280"/>
    </location>
</feature>
<dbReference type="GO" id="GO:0005794">
    <property type="term" value="C:Golgi apparatus"/>
    <property type="evidence" value="ECO:0007669"/>
    <property type="project" value="TreeGrafter"/>
</dbReference>
<dbReference type="FunCoup" id="L2GLG0">
    <property type="interactions" value="68"/>
</dbReference>
<dbReference type="EMBL" id="JH370143">
    <property type="protein sequence ID" value="ELA41479.1"/>
    <property type="molecule type" value="Genomic_DNA"/>
</dbReference>
<name>L2GLG0_VITCO</name>
<dbReference type="AlphaFoldDB" id="L2GLG0"/>